<dbReference type="EMBL" id="CP058952">
    <property type="protein sequence ID" value="QLI80390.1"/>
    <property type="molecule type" value="Genomic_DNA"/>
</dbReference>
<feature type="domain" description="MOSC" evidence="1">
    <location>
        <begin position="115"/>
        <end position="262"/>
    </location>
</feature>
<evidence type="ECO:0000313" key="3">
    <source>
        <dbReference type="Proteomes" id="UP000510822"/>
    </source>
</evidence>
<organism evidence="2 3">
    <name type="scientific">Chitinibacter fontanus</name>
    <dbReference type="NCBI Taxonomy" id="1737446"/>
    <lineage>
        <taxon>Bacteria</taxon>
        <taxon>Pseudomonadati</taxon>
        <taxon>Pseudomonadota</taxon>
        <taxon>Betaproteobacteria</taxon>
        <taxon>Neisseriales</taxon>
        <taxon>Chitinibacteraceae</taxon>
        <taxon>Chitinibacter</taxon>
    </lineage>
</organism>
<dbReference type="Proteomes" id="UP000510822">
    <property type="component" value="Chromosome"/>
</dbReference>
<proteinExistence type="predicted"/>
<dbReference type="AlphaFoldDB" id="A0A7D5ZGV1"/>
<dbReference type="SUPFAM" id="SSF141673">
    <property type="entry name" value="MOSC N-terminal domain-like"/>
    <property type="match status" value="1"/>
</dbReference>
<sequence>MPATLSAIYRYPLKSGQGQPLQSAVVTASGLAYDREWMIATPEGQYLTARTHPQLLQLKAEPSEDGVSLQAPGMPPIFAPHSALQQIHTANVWDDHFAARSGASEVNQWLSAYLEQSVILMWVGPESHRRIRRRPDVPINFSDGYPLLIIGEGSLAELNHRAGMNFEMLRFRPNLVIAGTEPFVEDSWQIIQIGDIRIELLKPCERCIITTLDPQTQEKLPKGEPLRTLAKFRRAGDGVIFGQNAMAHTFGQLHLGMPIKIIKSSSAG</sequence>
<dbReference type="KEGG" id="cfon:HZU75_01905"/>
<name>A0A7D5ZGV1_9NEIS</name>
<accession>A0A7D5ZGV1</accession>
<dbReference type="GO" id="GO:0030151">
    <property type="term" value="F:molybdenum ion binding"/>
    <property type="evidence" value="ECO:0007669"/>
    <property type="project" value="InterPro"/>
</dbReference>
<dbReference type="PANTHER" id="PTHR14237">
    <property type="entry name" value="MOLYBDOPTERIN COFACTOR SULFURASE MOSC"/>
    <property type="match status" value="1"/>
</dbReference>
<evidence type="ECO:0000313" key="2">
    <source>
        <dbReference type="EMBL" id="QLI80390.1"/>
    </source>
</evidence>
<dbReference type="PROSITE" id="PS51340">
    <property type="entry name" value="MOSC"/>
    <property type="match status" value="1"/>
</dbReference>
<dbReference type="InterPro" id="IPR011037">
    <property type="entry name" value="Pyrv_Knase-like_insert_dom_sf"/>
</dbReference>
<dbReference type="GO" id="GO:0003824">
    <property type="term" value="F:catalytic activity"/>
    <property type="evidence" value="ECO:0007669"/>
    <property type="project" value="InterPro"/>
</dbReference>
<dbReference type="Pfam" id="PF03476">
    <property type="entry name" value="MOSC_N"/>
    <property type="match status" value="1"/>
</dbReference>
<dbReference type="SUPFAM" id="SSF50800">
    <property type="entry name" value="PK beta-barrel domain-like"/>
    <property type="match status" value="1"/>
</dbReference>
<dbReference type="PANTHER" id="PTHR14237:SF19">
    <property type="entry name" value="MITOCHONDRIAL AMIDOXIME REDUCING COMPONENT 1"/>
    <property type="match status" value="1"/>
</dbReference>
<reference evidence="2 3" key="1">
    <citation type="journal article" date="2016" name="Int. J. Syst. Evol. Microbiol.">
        <title>Chitinibacter fontanus sp. nov., isolated from a spring.</title>
        <authorList>
            <person name="Sheu S.Y."/>
            <person name="Li Y.S."/>
            <person name="Young C.C."/>
            <person name="Chen W.M."/>
        </authorList>
    </citation>
    <scope>NUCLEOTIDE SEQUENCE [LARGE SCALE GENOMIC DNA]</scope>
    <source>
        <strain evidence="2 3">STM-7</strain>
    </source>
</reference>
<protein>
    <submittedName>
        <fullName evidence="2">MOSC domain-containing protein</fullName>
    </submittedName>
</protein>
<dbReference type="InterPro" id="IPR005302">
    <property type="entry name" value="MoCF_Sase_C"/>
</dbReference>
<dbReference type="Pfam" id="PF03473">
    <property type="entry name" value="MOSC"/>
    <property type="match status" value="1"/>
</dbReference>
<evidence type="ECO:0000259" key="1">
    <source>
        <dbReference type="PROSITE" id="PS51340"/>
    </source>
</evidence>
<keyword evidence="3" id="KW-1185">Reference proteome</keyword>
<dbReference type="GO" id="GO:0030170">
    <property type="term" value="F:pyridoxal phosphate binding"/>
    <property type="evidence" value="ECO:0007669"/>
    <property type="project" value="InterPro"/>
</dbReference>
<dbReference type="RefSeq" id="WP_180307532.1">
    <property type="nucleotide sequence ID" value="NZ_CP058952.1"/>
</dbReference>
<dbReference type="InterPro" id="IPR005303">
    <property type="entry name" value="MOCOS_middle"/>
</dbReference>
<gene>
    <name evidence="2" type="ORF">HZU75_01905</name>
</gene>